<evidence type="ECO:0000313" key="1">
    <source>
        <dbReference type="EMBL" id="EFW28909.1"/>
    </source>
</evidence>
<gene>
    <name evidence="1" type="ORF">HMPREF9555_01931</name>
</gene>
<dbReference type="AlphaFoldDB" id="E7N4I7"/>
<dbReference type="EMBL" id="AECV01000052">
    <property type="protein sequence ID" value="EFW28909.1"/>
    <property type="molecule type" value="Genomic_DNA"/>
</dbReference>
<proteinExistence type="predicted"/>
<dbReference type="Proteomes" id="UP000004633">
    <property type="component" value="Unassembled WGS sequence"/>
</dbReference>
<evidence type="ECO:0000313" key="2">
    <source>
        <dbReference type="Proteomes" id="UP000004633"/>
    </source>
</evidence>
<accession>E7N4I7</accession>
<keyword evidence="2" id="KW-1185">Reference proteome</keyword>
<sequence length="57" mass="6236">MYCAGLISPLDIRLAKKWGLKIAAADARAARKAHGKQTVNYGKRNLCSADFEQDTAQ</sequence>
<protein>
    <submittedName>
        <fullName evidence="1">Uncharacterized protein</fullName>
    </submittedName>
</protein>
<organism evidence="1 2">
    <name type="scientific">Selenomonas artemidis F0399</name>
    <dbReference type="NCBI Taxonomy" id="749551"/>
    <lineage>
        <taxon>Bacteria</taxon>
        <taxon>Bacillati</taxon>
        <taxon>Bacillota</taxon>
        <taxon>Negativicutes</taxon>
        <taxon>Selenomonadales</taxon>
        <taxon>Selenomonadaceae</taxon>
        <taxon>Selenomonas</taxon>
    </lineage>
</organism>
<dbReference type="STRING" id="749551.HMPREF9555_01931"/>
<comment type="caution">
    <text evidence="1">The sequence shown here is derived from an EMBL/GenBank/DDBJ whole genome shotgun (WGS) entry which is preliminary data.</text>
</comment>
<reference evidence="1 2" key="1">
    <citation type="submission" date="2010-08" db="EMBL/GenBank/DDBJ databases">
        <authorList>
            <person name="Weinstock G."/>
            <person name="Sodergren E."/>
            <person name="Clifton S."/>
            <person name="Fulton L."/>
            <person name="Fulton B."/>
            <person name="Courtney L."/>
            <person name="Fronick C."/>
            <person name="Harrison M."/>
            <person name="Strong C."/>
            <person name="Farmer C."/>
            <person name="Delahaunty K."/>
            <person name="Markovic C."/>
            <person name="Hall O."/>
            <person name="Minx P."/>
            <person name="Tomlinson C."/>
            <person name="Mitreva M."/>
            <person name="Hou S."/>
            <person name="Chen J."/>
            <person name="Wollam A."/>
            <person name="Pepin K.H."/>
            <person name="Johnson M."/>
            <person name="Bhonagiri V."/>
            <person name="Zhang X."/>
            <person name="Suruliraj S."/>
            <person name="Warren W."/>
            <person name="Chinwalla A."/>
            <person name="Mardis E.R."/>
            <person name="Wilson R.K."/>
        </authorList>
    </citation>
    <scope>NUCLEOTIDE SEQUENCE [LARGE SCALE GENOMIC DNA]</scope>
    <source>
        <strain evidence="1 2">F0399</strain>
    </source>
</reference>
<dbReference type="HOGENOM" id="CLU_2994171_0_0_9"/>
<name>E7N4I7_9FIRM</name>